<protein>
    <submittedName>
        <fullName evidence="6">Sulfatase-like hydrolase/transferase</fullName>
    </submittedName>
</protein>
<dbReference type="Pfam" id="PF00884">
    <property type="entry name" value="Sulfatase"/>
    <property type="match status" value="1"/>
</dbReference>
<evidence type="ECO:0000256" key="4">
    <source>
        <dbReference type="ARBA" id="ARBA00022837"/>
    </source>
</evidence>
<keyword evidence="3" id="KW-0378">Hydrolase</keyword>
<organism evidence="6 7">
    <name type="scientific">Gaetbulibacter aestuarii</name>
    <dbReference type="NCBI Taxonomy" id="1502358"/>
    <lineage>
        <taxon>Bacteria</taxon>
        <taxon>Pseudomonadati</taxon>
        <taxon>Bacteroidota</taxon>
        <taxon>Flavobacteriia</taxon>
        <taxon>Flavobacteriales</taxon>
        <taxon>Flavobacteriaceae</taxon>
        <taxon>Gaetbulibacter</taxon>
    </lineage>
</organism>
<dbReference type="RefSeq" id="WP_344742012.1">
    <property type="nucleotide sequence ID" value="NZ_BAABAY010000007.1"/>
</dbReference>
<evidence type="ECO:0000256" key="3">
    <source>
        <dbReference type="ARBA" id="ARBA00022801"/>
    </source>
</evidence>
<dbReference type="PANTHER" id="PTHR42693">
    <property type="entry name" value="ARYLSULFATASE FAMILY MEMBER"/>
    <property type="match status" value="1"/>
</dbReference>
<dbReference type="InterPro" id="IPR000917">
    <property type="entry name" value="Sulfatase_N"/>
</dbReference>
<evidence type="ECO:0000256" key="1">
    <source>
        <dbReference type="ARBA" id="ARBA00008779"/>
    </source>
</evidence>
<dbReference type="SUPFAM" id="SSF53649">
    <property type="entry name" value="Alkaline phosphatase-like"/>
    <property type="match status" value="1"/>
</dbReference>
<dbReference type="InterPro" id="IPR017850">
    <property type="entry name" value="Alkaline_phosphatase_core_sf"/>
</dbReference>
<dbReference type="Proteomes" id="UP001610100">
    <property type="component" value="Unassembled WGS sequence"/>
</dbReference>
<accession>A0ABW7N1G4</accession>
<dbReference type="InterPro" id="IPR050738">
    <property type="entry name" value="Sulfatase"/>
</dbReference>
<reference evidence="6 7" key="1">
    <citation type="submission" date="2024-02" db="EMBL/GenBank/DDBJ databases">
        <title>A Gaetbulibacter species isolated from tidal flats and genomic insights of their niches.</title>
        <authorList>
            <person name="Ye Y."/>
        </authorList>
    </citation>
    <scope>NUCLEOTIDE SEQUENCE [LARGE SCALE GENOMIC DNA]</scope>
    <source>
        <strain evidence="6 7">KYW382</strain>
    </source>
</reference>
<evidence type="ECO:0000256" key="2">
    <source>
        <dbReference type="ARBA" id="ARBA00022723"/>
    </source>
</evidence>
<name>A0ABW7N1G4_9FLAO</name>
<dbReference type="Gene3D" id="3.30.1120.10">
    <property type="match status" value="1"/>
</dbReference>
<evidence type="ECO:0000313" key="7">
    <source>
        <dbReference type="Proteomes" id="UP001610100"/>
    </source>
</evidence>
<evidence type="ECO:0000259" key="5">
    <source>
        <dbReference type="Pfam" id="PF00884"/>
    </source>
</evidence>
<dbReference type="EMBL" id="JBAWKB010000005">
    <property type="protein sequence ID" value="MFH6772945.1"/>
    <property type="molecule type" value="Genomic_DNA"/>
</dbReference>
<keyword evidence="7" id="KW-1185">Reference proteome</keyword>
<proteinExistence type="inferred from homology"/>
<dbReference type="PANTHER" id="PTHR42693:SF53">
    <property type="entry name" value="ENDO-4-O-SULFATASE"/>
    <property type="match status" value="1"/>
</dbReference>
<dbReference type="Gene3D" id="3.40.720.10">
    <property type="entry name" value="Alkaline Phosphatase, subunit A"/>
    <property type="match status" value="1"/>
</dbReference>
<dbReference type="PROSITE" id="PS00523">
    <property type="entry name" value="SULFATASE_1"/>
    <property type="match status" value="1"/>
</dbReference>
<comment type="similarity">
    <text evidence="1">Belongs to the sulfatase family.</text>
</comment>
<sequence>MKKQHAILFLLTNLFWFGTGITQRLIAQAVKEKPNVIVIITDDQGYADVGFQNLPASSQVLTPNLDKLARSGIVFKNGYVAFSTCSPSRASLLTGRSSSRFGVEDNNRYVDSTEIIIPKAISSQGYISGAFGKWHIGKEPGTKPLDRGFDYYYGDMAKNKDYFMKVVQDPPCWVNGLKSPGENGRYITDAYTDEAITFIEKNKETPFFAYIAYNAPHSPFLTTRQLVERVVQERSEWAPIYEKMKKETKKWKGDQYYFGKFLIEDLDEDILRLCYISMLLAADDGVGKIMETLEKNNLRENTLIFYLSDNGAALARPKDLGGVNLPLRSGKGSVYDGGIRVPFVMSWPGKLKPGINNDLIVSSMDIFSTTIALSGAQNPDDRIIDGVNLIPFLIGNKKGQAHSSLFFRRADRNFWAIRKGHYKWVFHQNRNVKKKNHEPEGGGLFDVQNDISESQDLSQGLSSKREELSKLYNELTEDFPEPLPKIED</sequence>
<gene>
    <name evidence="6" type="ORF">V8G58_13460</name>
</gene>
<keyword evidence="2" id="KW-0479">Metal-binding</keyword>
<feature type="domain" description="Sulfatase N-terminal" evidence="5">
    <location>
        <begin position="34"/>
        <end position="375"/>
    </location>
</feature>
<dbReference type="InterPro" id="IPR024607">
    <property type="entry name" value="Sulfatase_CS"/>
</dbReference>
<evidence type="ECO:0000313" key="6">
    <source>
        <dbReference type="EMBL" id="MFH6772945.1"/>
    </source>
</evidence>
<keyword evidence="4" id="KW-0106">Calcium</keyword>
<comment type="caution">
    <text evidence="6">The sequence shown here is derived from an EMBL/GenBank/DDBJ whole genome shotgun (WGS) entry which is preliminary data.</text>
</comment>